<comment type="caution">
    <text evidence="2">The sequence shown here is derived from an EMBL/GenBank/DDBJ whole genome shotgun (WGS) entry which is preliminary data.</text>
</comment>
<feature type="domain" description="N-acetyltransferase" evidence="1">
    <location>
        <begin position="1"/>
        <end position="156"/>
    </location>
</feature>
<dbReference type="SUPFAM" id="SSF55729">
    <property type="entry name" value="Acyl-CoA N-acyltransferases (Nat)"/>
    <property type="match status" value="1"/>
</dbReference>
<evidence type="ECO:0000313" key="3">
    <source>
        <dbReference type="Proteomes" id="UP000663981"/>
    </source>
</evidence>
<reference evidence="2 3" key="1">
    <citation type="submission" date="2021-03" db="EMBL/GenBank/DDBJ databases">
        <title>Whole genome sequence of Metabacillus bambusae BG109.</title>
        <authorList>
            <person name="Jeong J.W."/>
        </authorList>
    </citation>
    <scope>NUCLEOTIDE SEQUENCE [LARGE SCALE GENOMIC DNA]</scope>
    <source>
        <strain evidence="2 3">BG109</strain>
    </source>
</reference>
<dbReference type="InterPro" id="IPR000182">
    <property type="entry name" value="GNAT_dom"/>
</dbReference>
<sequence>MTNNVGFIISTNKCFLDIELIHNFLSKDSYWVNGITKELVISSIENSILCYGIYEGNPNDGSAKQVGFARIVSDIVRFSWLGDVFILPEYRGRGLSKWLMTVITEHPKLKGTSFQLATKDAHSLYAQYGFKPLGQIENRMARPLNWETVYEGYKINK</sequence>
<proteinExistence type="predicted"/>
<dbReference type="InterPro" id="IPR016181">
    <property type="entry name" value="Acyl_CoA_acyltransferase"/>
</dbReference>
<accession>A0ABS3MZ00</accession>
<dbReference type="Pfam" id="PF13508">
    <property type="entry name" value="Acetyltransf_7"/>
    <property type="match status" value="1"/>
</dbReference>
<keyword evidence="3" id="KW-1185">Reference proteome</keyword>
<dbReference type="Proteomes" id="UP000663981">
    <property type="component" value="Unassembled WGS sequence"/>
</dbReference>
<dbReference type="PROSITE" id="PS51186">
    <property type="entry name" value="GNAT"/>
    <property type="match status" value="1"/>
</dbReference>
<name>A0ABS3MZ00_9BACI</name>
<dbReference type="Gene3D" id="3.40.630.30">
    <property type="match status" value="1"/>
</dbReference>
<dbReference type="InterPro" id="IPR053144">
    <property type="entry name" value="Acetyltransferase_Butenolide"/>
</dbReference>
<gene>
    <name evidence="2" type="ORF">I7822_05170</name>
</gene>
<evidence type="ECO:0000259" key="1">
    <source>
        <dbReference type="PROSITE" id="PS51186"/>
    </source>
</evidence>
<dbReference type="PANTHER" id="PTHR43233">
    <property type="entry name" value="FAMILY N-ACETYLTRANSFERASE, PUTATIVE (AFU_ORTHOLOGUE AFUA_6G03350)-RELATED"/>
    <property type="match status" value="1"/>
</dbReference>
<evidence type="ECO:0000313" key="2">
    <source>
        <dbReference type="EMBL" id="MBO1511074.1"/>
    </source>
</evidence>
<dbReference type="CDD" id="cd04301">
    <property type="entry name" value="NAT_SF"/>
    <property type="match status" value="1"/>
</dbReference>
<protein>
    <submittedName>
        <fullName evidence="2">GNAT family N-acetyltransferase</fullName>
    </submittedName>
</protein>
<dbReference type="PANTHER" id="PTHR43233:SF1">
    <property type="entry name" value="FAMILY N-ACETYLTRANSFERASE, PUTATIVE (AFU_ORTHOLOGUE AFUA_6G03350)-RELATED"/>
    <property type="match status" value="1"/>
</dbReference>
<organism evidence="2 3">
    <name type="scientific">Metabacillus bambusae</name>
    <dbReference type="NCBI Taxonomy" id="2795218"/>
    <lineage>
        <taxon>Bacteria</taxon>
        <taxon>Bacillati</taxon>
        <taxon>Bacillota</taxon>
        <taxon>Bacilli</taxon>
        <taxon>Bacillales</taxon>
        <taxon>Bacillaceae</taxon>
        <taxon>Metabacillus</taxon>
    </lineage>
</organism>
<dbReference type="EMBL" id="JAGDEL010000003">
    <property type="protein sequence ID" value="MBO1511074.1"/>
    <property type="molecule type" value="Genomic_DNA"/>
</dbReference>